<dbReference type="EMBL" id="LSRX01000160">
    <property type="protein sequence ID" value="OLQ06409.1"/>
    <property type="molecule type" value="Genomic_DNA"/>
</dbReference>
<organism evidence="2 3">
    <name type="scientific">Symbiodinium microadriaticum</name>
    <name type="common">Dinoflagellate</name>
    <name type="synonym">Zooxanthella microadriatica</name>
    <dbReference type="NCBI Taxonomy" id="2951"/>
    <lineage>
        <taxon>Eukaryota</taxon>
        <taxon>Sar</taxon>
        <taxon>Alveolata</taxon>
        <taxon>Dinophyceae</taxon>
        <taxon>Suessiales</taxon>
        <taxon>Symbiodiniaceae</taxon>
        <taxon>Symbiodinium</taxon>
    </lineage>
</organism>
<comment type="caution">
    <text evidence="2">The sequence shown here is derived from an EMBL/GenBank/DDBJ whole genome shotgun (WGS) entry which is preliminary data.</text>
</comment>
<dbReference type="InterPro" id="IPR044834">
    <property type="entry name" value="PATL"/>
</dbReference>
<dbReference type="GO" id="GO:0008289">
    <property type="term" value="F:lipid binding"/>
    <property type="evidence" value="ECO:0007669"/>
    <property type="project" value="InterPro"/>
</dbReference>
<dbReference type="PANTHER" id="PTHR45932">
    <property type="entry name" value="PATELLIN-1"/>
    <property type="match status" value="1"/>
</dbReference>
<reference evidence="2 3" key="1">
    <citation type="submission" date="2016-02" db="EMBL/GenBank/DDBJ databases">
        <title>Genome analysis of coral dinoflagellate symbionts highlights evolutionary adaptations to a symbiotic lifestyle.</title>
        <authorList>
            <person name="Aranda M."/>
            <person name="Li Y."/>
            <person name="Liew Y.J."/>
            <person name="Baumgarten S."/>
            <person name="Simakov O."/>
            <person name="Wilson M."/>
            <person name="Piel J."/>
            <person name="Ashoor H."/>
            <person name="Bougouffa S."/>
            <person name="Bajic V.B."/>
            <person name="Ryu T."/>
            <person name="Ravasi T."/>
            <person name="Bayer T."/>
            <person name="Micklem G."/>
            <person name="Kim H."/>
            <person name="Bhak J."/>
            <person name="Lajeunesse T.C."/>
            <person name="Voolstra C.R."/>
        </authorList>
    </citation>
    <scope>NUCLEOTIDE SEQUENCE [LARGE SCALE GENOMIC DNA]</scope>
    <source>
        <strain evidence="2 3">CCMP2467</strain>
    </source>
</reference>
<dbReference type="OrthoDB" id="1434354at2759"/>
<dbReference type="Proteomes" id="UP000186817">
    <property type="component" value="Unassembled WGS sequence"/>
</dbReference>
<evidence type="ECO:0000313" key="3">
    <source>
        <dbReference type="Proteomes" id="UP000186817"/>
    </source>
</evidence>
<dbReference type="SMART" id="SM00516">
    <property type="entry name" value="SEC14"/>
    <property type="match status" value="1"/>
</dbReference>
<feature type="domain" description="CRAL-TRIO" evidence="1">
    <location>
        <begin position="100"/>
        <end position="268"/>
    </location>
</feature>
<name>A0A1Q9EG71_SYMMI</name>
<dbReference type="SUPFAM" id="SSF46938">
    <property type="entry name" value="CRAL/TRIO N-terminal domain"/>
    <property type="match status" value="1"/>
</dbReference>
<keyword evidence="3" id="KW-1185">Reference proteome</keyword>
<dbReference type="InterPro" id="IPR001251">
    <property type="entry name" value="CRAL-TRIO_dom"/>
</dbReference>
<evidence type="ECO:0000259" key="1">
    <source>
        <dbReference type="PROSITE" id="PS50191"/>
    </source>
</evidence>
<dbReference type="Gene3D" id="3.40.525.10">
    <property type="entry name" value="CRAL-TRIO lipid binding domain"/>
    <property type="match status" value="1"/>
</dbReference>
<dbReference type="Pfam" id="PF00650">
    <property type="entry name" value="CRAL_TRIO"/>
    <property type="match status" value="1"/>
</dbReference>
<evidence type="ECO:0000313" key="2">
    <source>
        <dbReference type="EMBL" id="OLQ06409.1"/>
    </source>
</evidence>
<protein>
    <submittedName>
        <fullName evidence="2">Patellin-4</fullName>
    </submittedName>
</protein>
<dbReference type="AlphaFoldDB" id="A0A1Q9EG71"/>
<dbReference type="PANTHER" id="PTHR45932:SF17">
    <property type="entry name" value="CELLULAR RETINALDEHYDE-BINDING_TRIPLE FUNCTION DOMAIN-CONTAINING PROTEIN"/>
    <property type="match status" value="1"/>
</dbReference>
<sequence>MVDLSHCYLHKLGDTERALLAELRGRVPSLVAKARETSEDAKTADRLTIWGVDLEKDCEASDIILLKYIRAEELNLDKAADRIVETLVFRADCKIDGLRDAVLPDCYQGHDVISGLDVEGRPVMISRFGQMDLEKVFGDIEAFVRYRAKLMEEAMSKISFKKGEPEELTQVHDYSGVPLIFQTSQVKDAVSAVTKVFADHYPETKGKTIFVNFPTAFAKLFKAFSIFIPERTLKKFQILGENDHAQLFETIPADKVPVGLGGMHREGALAGPCQVVQVRARCTEEVALLRAEGPCTLDWELRVCYWDISYELWFVADGASPELVQKSDGLVQATEGVVSGQYTAKAAGELRCHFINNGICSRGDFLESGLGSALRLKLLDVTAQRSAAGRHRQMSKEMHKMFSFEEALGAGGAGMAGMAKQQFFLGLTDCACNNKRMPGEPEPRTVRLSQSALSIEGSSCNMCVA</sequence>
<proteinExistence type="predicted"/>
<gene>
    <name evidence="2" type="primary">PATL4</name>
    <name evidence="2" type="ORF">AK812_SmicGene10304</name>
</gene>
<dbReference type="InterPro" id="IPR036273">
    <property type="entry name" value="CRAL/TRIO_N_dom_sf"/>
</dbReference>
<dbReference type="SUPFAM" id="SSF52087">
    <property type="entry name" value="CRAL/TRIO domain"/>
    <property type="match status" value="1"/>
</dbReference>
<accession>A0A1Q9EG71</accession>
<dbReference type="InterPro" id="IPR036865">
    <property type="entry name" value="CRAL-TRIO_dom_sf"/>
</dbReference>
<dbReference type="PROSITE" id="PS50191">
    <property type="entry name" value="CRAL_TRIO"/>
    <property type="match status" value="1"/>
</dbReference>
<dbReference type="CDD" id="cd00170">
    <property type="entry name" value="SEC14"/>
    <property type="match status" value="1"/>
</dbReference>